<keyword evidence="2" id="KW-1185">Reference proteome</keyword>
<gene>
    <name evidence="1" type="ORF">M947_04570</name>
</gene>
<dbReference type="PATRIC" id="fig|1172190.3.peg.892"/>
<sequence>MLGKLFESIYSKIFVAIVIERSKSVVYIHISSRKHTPKNYHKSFDSTEFGEKIKEYIDSFIGESPFSYICVLDYSEEQGAIPTCSTKDMSTFGDFSASKMMCHKNGWAYYTSASDIETIKKTYAQVGVDFIFSSFSVLSSFFKDKIDSHLGLFVLVENSYITLGVFDNCKLLFAEHLNIEHDNNQDELMMDSSDEEIDLDLGSSIDLDDIDAMSDIDGLDDFGDIEDLDTIDEIDEFAQSQDDEFLDEEEELLVQDPSSFNEDYQRFLAIQSSVNRFYKDSKYQSKFIETVYIADAVGVSSDLKTYLEEEMFFSVFVRHIDLGSEIIDLAKAELK</sequence>
<dbReference type="STRING" id="1172190.M947_04570"/>
<accession>T0JSC1</accession>
<dbReference type="eggNOG" id="ENOG5032JUG">
    <property type="taxonomic scope" value="Bacteria"/>
</dbReference>
<dbReference type="Proteomes" id="UP000015520">
    <property type="component" value="Unassembled WGS sequence"/>
</dbReference>
<dbReference type="RefSeq" id="WP_021287185.1">
    <property type="nucleotide sequence ID" value="NZ_AUPZ01000005.1"/>
</dbReference>
<name>T0JSC1_9BACT</name>
<organism evidence="1 2">
    <name type="scientific">Sulfurimonas hongkongensis</name>
    <dbReference type="NCBI Taxonomy" id="1172190"/>
    <lineage>
        <taxon>Bacteria</taxon>
        <taxon>Pseudomonadati</taxon>
        <taxon>Campylobacterota</taxon>
        <taxon>Epsilonproteobacteria</taxon>
        <taxon>Campylobacterales</taxon>
        <taxon>Sulfurimonadaceae</taxon>
        <taxon>Sulfurimonas</taxon>
    </lineage>
</organism>
<reference evidence="1 2" key="1">
    <citation type="submission" date="2013-07" db="EMBL/GenBank/DDBJ databases">
        <title>Sulfurimonas hongkongensis AST-10 Genome Sequencing.</title>
        <authorList>
            <person name="Cai L."/>
            <person name="Zhang T."/>
        </authorList>
    </citation>
    <scope>NUCLEOTIDE SEQUENCE [LARGE SCALE GENOMIC DNA]</scope>
    <source>
        <strain evidence="1 2">AST-10</strain>
    </source>
</reference>
<dbReference type="EMBL" id="AUPZ01000005">
    <property type="protein sequence ID" value="EQB39857.1"/>
    <property type="molecule type" value="Genomic_DNA"/>
</dbReference>
<dbReference type="AlphaFoldDB" id="T0JSC1"/>
<dbReference type="OrthoDB" id="5361769at2"/>
<evidence type="ECO:0000313" key="2">
    <source>
        <dbReference type="Proteomes" id="UP000015520"/>
    </source>
</evidence>
<comment type="caution">
    <text evidence="1">The sequence shown here is derived from an EMBL/GenBank/DDBJ whole genome shotgun (WGS) entry which is preliminary data.</text>
</comment>
<proteinExistence type="predicted"/>
<protein>
    <submittedName>
        <fullName evidence="1">Uncharacterized protein</fullName>
    </submittedName>
</protein>
<evidence type="ECO:0000313" key="1">
    <source>
        <dbReference type="EMBL" id="EQB39857.1"/>
    </source>
</evidence>